<proteinExistence type="predicted"/>
<keyword evidence="2" id="KW-1185">Reference proteome</keyword>
<organism evidence="1 2">
    <name type="scientific">Vibrio marisflavi CECT 7928</name>
    <dbReference type="NCBI Taxonomy" id="634439"/>
    <lineage>
        <taxon>Bacteria</taxon>
        <taxon>Pseudomonadati</taxon>
        <taxon>Pseudomonadota</taxon>
        <taxon>Gammaproteobacteria</taxon>
        <taxon>Vibrionales</taxon>
        <taxon>Vibrionaceae</taxon>
        <taxon>Vibrio</taxon>
    </lineage>
</organism>
<protein>
    <recommendedName>
        <fullName evidence="3">HTH cro/C1-type domain-containing protein</fullName>
    </recommendedName>
</protein>
<dbReference type="RefSeq" id="WP_237364080.1">
    <property type="nucleotide sequence ID" value="NZ_CAKLDM010000005.1"/>
</dbReference>
<dbReference type="CDD" id="cd00093">
    <property type="entry name" value="HTH_XRE"/>
    <property type="match status" value="1"/>
</dbReference>
<evidence type="ECO:0008006" key="3">
    <source>
        <dbReference type="Google" id="ProtNLM"/>
    </source>
</evidence>
<reference evidence="1" key="1">
    <citation type="submission" date="2021-11" db="EMBL/GenBank/DDBJ databases">
        <authorList>
            <person name="Rodrigo-Torres L."/>
            <person name="Arahal R. D."/>
            <person name="Lucena T."/>
        </authorList>
    </citation>
    <scope>NUCLEOTIDE SEQUENCE</scope>
    <source>
        <strain evidence="1">CECT 7928</strain>
    </source>
</reference>
<dbReference type="EMBL" id="CAKLDM010000005">
    <property type="protein sequence ID" value="CAH0543183.1"/>
    <property type="molecule type" value="Genomic_DNA"/>
</dbReference>
<dbReference type="InterPro" id="IPR001387">
    <property type="entry name" value="Cro/C1-type_HTH"/>
</dbReference>
<sequence length="193" mass="22160">MGELTSGQRVRILRGLYGASRADFSSKLNMPSSTLRNWECRTDLELPYKACNLLYRQLSAELNLSFEWLRVGLGAEPEVIIDDSQDDFDTLARVILESEEYVNTHGYNEHIIRYAPNDDWVPFVFLGDVIIGKKQSASIDADEGFSIYIDHDGLEYFGYCRDGVIYTSKDETTELDNNVIKQRYIVVNIRRVL</sequence>
<gene>
    <name evidence="1" type="ORF">VMF7928_04448</name>
</gene>
<comment type="caution">
    <text evidence="1">The sequence shown here is derived from an EMBL/GenBank/DDBJ whole genome shotgun (WGS) entry which is preliminary data.</text>
</comment>
<accession>A0ABM9AA27</accession>
<dbReference type="Proteomes" id="UP000838748">
    <property type="component" value="Unassembled WGS sequence"/>
</dbReference>
<evidence type="ECO:0000313" key="1">
    <source>
        <dbReference type="EMBL" id="CAH0543183.1"/>
    </source>
</evidence>
<evidence type="ECO:0000313" key="2">
    <source>
        <dbReference type="Proteomes" id="UP000838748"/>
    </source>
</evidence>
<name>A0ABM9AA27_9VIBR</name>